<accession>A0A5J5EPU8</accession>
<dbReference type="InParanoid" id="A0A5J5EPU8"/>
<dbReference type="EMBL" id="VXIS01000179">
    <property type="protein sequence ID" value="KAA8898772.1"/>
    <property type="molecule type" value="Genomic_DNA"/>
</dbReference>
<evidence type="ECO:0000256" key="1">
    <source>
        <dbReference type="SAM" id="MobiDB-lite"/>
    </source>
</evidence>
<keyword evidence="4" id="KW-1185">Reference proteome</keyword>
<gene>
    <name evidence="3" type="ORF">FN846DRAFT_201162</name>
</gene>
<organism evidence="3 4">
    <name type="scientific">Sphaerosporella brunnea</name>
    <dbReference type="NCBI Taxonomy" id="1250544"/>
    <lineage>
        <taxon>Eukaryota</taxon>
        <taxon>Fungi</taxon>
        <taxon>Dikarya</taxon>
        <taxon>Ascomycota</taxon>
        <taxon>Pezizomycotina</taxon>
        <taxon>Pezizomycetes</taxon>
        <taxon>Pezizales</taxon>
        <taxon>Pyronemataceae</taxon>
        <taxon>Sphaerosporella</taxon>
    </lineage>
</organism>
<dbReference type="Proteomes" id="UP000326924">
    <property type="component" value="Unassembled WGS sequence"/>
</dbReference>
<evidence type="ECO:0000313" key="3">
    <source>
        <dbReference type="EMBL" id="KAA8898772.1"/>
    </source>
</evidence>
<evidence type="ECO:0000313" key="4">
    <source>
        <dbReference type="Proteomes" id="UP000326924"/>
    </source>
</evidence>
<reference evidence="3 4" key="1">
    <citation type="submission" date="2019-09" db="EMBL/GenBank/DDBJ databases">
        <title>Draft genome of the ectomycorrhizal ascomycete Sphaerosporella brunnea.</title>
        <authorList>
            <consortium name="DOE Joint Genome Institute"/>
            <person name="Benucci G.M."/>
            <person name="Marozzi G."/>
            <person name="Antonielli L."/>
            <person name="Sanchez S."/>
            <person name="Marco P."/>
            <person name="Wang X."/>
            <person name="Falini L.B."/>
            <person name="Barry K."/>
            <person name="Haridas S."/>
            <person name="Lipzen A."/>
            <person name="Labutti K."/>
            <person name="Grigoriev I.V."/>
            <person name="Murat C."/>
            <person name="Martin F."/>
            <person name="Albertini E."/>
            <person name="Donnini D."/>
            <person name="Bonito G."/>
        </authorList>
    </citation>
    <scope>NUCLEOTIDE SEQUENCE [LARGE SCALE GENOMIC DNA]</scope>
    <source>
        <strain evidence="3 4">Sb_GMNB300</strain>
    </source>
</reference>
<keyword evidence="2" id="KW-0472">Membrane</keyword>
<name>A0A5J5EPU8_9PEZI</name>
<keyword evidence="2" id="KW-1133">Transmembrane helix</keyword>
<proteinExistence type="predicted"/>
<evidence type="ECO:0000256" key="2">
    <source>
        <dbReference type="SAM" id="Phobius"/>
    </source>
</evidence>
<sequence length="233" mass="25866">MRIGQHQEEVSWEIGKLERVALFKIIQVVAVVAVVAWSYGKAVPQVVDCVVGVEENNIASQKWLRRSIFFCAGGFSIVTPLPVPFLLRHEQKVFAPSRGYPNAQVYLGNFLKKKTPVYVMLSLNRPADSYSCVGRSVFTLNRLPSRIPVKIWPTDPSAGRPSGGWAAKANRPEQIPPNPEVSPRLRKSQQKTRPATTLAPPLSLTQSSSVCRKQIKTCSMSPLLKKNFNVSIT</sequence>
<dbReference type="AlphaFoldDB" id="A0A5J5EPU8"/>
<keyword evidence="2" id="KW-0812">Transmembrane</keyword>
<feature type="region of interest" description="Disordered" evidence="1">
    <location>
        <begin position="153"/>
        <end position="203"/>
    </location>
</feature>
<feature type="transmembrane region" description="Helical" evidence="2">
    <location>
        <begin position="21"/>
        <end position="40"/>
    </location>
</feature>
<comment type="caution">
    <text evidence="3">The sequence shown here is derived from an EMBL/GenBank/DDBJ whole genome shotgun (WGS) entry which is preliminary data.</text>
</comment>
<protein>
    <submittedName>
        <fullName evidence="3">Uncharacterized protein</fullName>
    </submittedName>
</protein>